<dbReference type="Pfam" id="PF00455">
    <property type="entry name" value="DeoRC"/>
    <property type="match status" value="1"/>
</dbReference>
<evidence type="ECO:0000256" key="2">
    <source>
        <dbReference type="ARBA" id="ARBA00023125"/>
    </source>
</evidence>
<sequence length="295" mass="32683">MRDDVEVSIEETVERLVGSQIASDSRHARQLARRQMIAEAVMAEGTMRIEDLTERFGISLMTVHRDIDELVARGLLRKTRGIVSAAPTSLIESSDVYRVTRQAAEKKAIALAAMQFVEPGQAIFMDDSTTVLQMAAHLPARVPLTIITNSLALMNELKAVRDVSLLGLGGQFYNWCNAFIGRMTTAEIGRLRADRVFLSLAAITDDLVFHQSPEMVETKRAMFDSAAMRILLADHTKFERRALHAMGSLSEFDVVIVDDALPEPHLDRLRRKGINIVLAPLHGTLPGEPARSTIL</sequence>
<dbReference type="SUPFAM" id="SSF46785">
    <property type="entry name" value="Winged helix' DNA-binding domain"/>
    <property type="match status" value="1"/>
</dbReference>
<dbReference type="InterPro" id="IPR014036">
    <property type="entry name" value="DeoR-like_C"/>
</dbReference>
<dbReference type="InterPro" id="IPR050313">
    <property type="entry name" value="Carb_Metab_HTH_regulators"/>
</dbReference>
<dbReference type="InterPro" id="IPR036388">
    <property type="entry name" value="WH-like_DNA-bd_sf"/>
</dbReference>
<accession>A0A6A7Y673</accession>
<keyword evidence="2" id="KW-0238">DNA-binding</keyword>
<dbReference type="PANTHER" id="PTHR30363">
    <property type="entry name" value="HTH-TYPE TRANSCRIPTIONAL REGULATOR SRLR-RELATED"/>
    <property type="match status" value="1"/>
</dbReference>
<gene>
    <name evidence="5" type="ORF">F0357_19145</name>
</gene>
<dbReference type="PANTHER" id="PTHR30363:SF44">
    <property type="entry name" value="AGA OPERON TRANSCRIPTIONAL REPRESSOR-RELATED"/>
    <property type="match status" value="1"/>
</dbReference>
<organism evidence="5 6">
    <name type="scientific">Segnochrobactrum spirostomi</name>
    <dbReference type="NCBI Taxonomy" id="2608987"/>
    <lineage>
        <taxon>Bacteria</taxon>
        <taxon>Pseudomonadati</taxon>
        <taxon>Pseudomonadota</taxon>
        <taxon>Alphaproteobacteria</taxon>
        <taxon>Hyphomicrobiales</taxon>
        <taxon>Segnochrobactraceae</taxon>
        <taxon>Segnochrobactrum</taxon>
    </lineage>
</organism>
<dbReference type="SUPFAM" id="SSF100950">
    <property type="entry name" value="NagB/RpiA/CoA transferase-like"/>
    <property type="match status" value="1"/>
</dbReference>
<evidence type="ECO:0000313" key="5">
    <source>
        <dbReference type="EMBL" id="MQT14734.1"/>
    </source>
</evidence>
<reference evidence="5 6" key="1">
    <citation type="submission" date="2019-09" db="EMBL/GenBank/DDBJ databases">
        <title>Segnochrobactrum spirostomi gen. nov., sp. nov., isolated from the ciliate Spirostomum cf. yagiui and description of a novel family, Segnochrobactraceae fam. nov. within the order Rhizobiales of the class Alphaproteobacteria.</title>
        <authorList>
            <person name="Akter S."/>
            <person name="Shazib S.U.A."/>
            <person name="Shin M.K."/>
        </authorList>
    </citation>
    <scope>NUCLEOTIDE SEQUENCE [LARGE SCALE GENOMIC DNA]</scope>
    <source>
        <strain evidence="5 6">Sp-1</strain>
    </source>
</reference>
<dbReference type="SMART" id="SM00420">
    <property type="entry name" value="HTH_DEOR"/>
    <property type="match status" value="1"/>
</dbReference>
<name>A0A6A7Y673_9HYPH</name>
<dbReference type="PROSITE" id="PS51000">
    <property type="entry name" value="HTH_DEOR_2"/>
    <property type="match status" value="1"/>
</dbReference>
<evidence type="ECO:0000313" key="6">
    <source>
        <dbReference type="Proteomes" id="UP000332515"/>
    </source>
</evidence>
<dbReference type="Gene3D" id="1.10.10.10">
    <property type="entry name" value="Winged helix-like DNA-binding domain superfamily/Winged helix DNA-binding domain"/>
    <property type="match status" value="1"/>
</dbReference>
<dbReference type="Pfam" id="PF08220">
    <property type="entry name" value="HTH_DeoR"/>
    <property type="match status" value="1"/>
</dbReference>
<evidence type="ECO:0000259" key="4">
    <source>
        <dbReference type="PROSITE" id="PS51000"/>
    </source>
</evidence>
<dbReference type="InterPro" id="IPR036390">
    <property type="entry name" value="WH_DNA-bd_sf"/>
</dbReference>
<dbReference type="GO" id="GO:0003700">
    <property type="term" value="F:DNA-binding transcription factor activity"/>
    <property type="evidence" value="ECO:0007669"/>
    <property type="project" value="InterPro"/>
</dbReference>
<proteinExistence type="predicted"/>
<dbReference type="Proteomes" id="UP000332515">
    <property type="component" value="Unassembled WGS sequence"/>
</dbReference>
<keyword evidence="1" id="KW-0805">Transcription regulation</keyword>
<dbReference type="AlphaFoldDB" id="A0A6A7Y673"/>
<dbReference type="InterPro" id="IPR037171">
    <property type="entry name" value="NagB/RpiA_transferase-like"/>
</dbReference>
<evidence type="ECO:0000256" key="1">
    <source>
        <dbReference type="ARBA" id="ARBA00023015"/>
    </source>
</evidence>
<comment type="caution">
    <text evidence="5">The sequence shown here is derived from an EMBL/GenBank/DDBJ whole genome shotgun (WGS) entry which is preliminary data.</text>
</comment>
<dbReference type="SMART" id="SM01134">
    <property type="entry name" value="DeoRC"/>
    <property type="match status" value="1"/>
</dbReference>
<dbReference type="InterPro" id="IPR018356">
    <property type="entry name" value="Tscrpt_reg_HTH_DeoR_CS"/>
</dbReference>
<protein>
    <submittedName>
        <fullName evidence="5">DeoR/GlpR transcriptional regulator</fullName>
    </submittedName>
</protein>
<evidence type="ECO:0000256" key="3">
    <source>
        <dbReference type="ARBA" id="ARBA00023163"/>
    </source>
</evidence>
<dbReference type="EMBL" id="VWNA01000002">
    <property type="protein sequence ID" value="MQT14734.1"/>
    <property type="molecule type" value="Genomic_DNA"/>
</dbReference>
<dbReference type="PROSITE" id="PS00894">
    <property type="entry name" value="HTH_DEOR_1"/>
    <property type="match status" value="1"/>
</dbReference>
<keyword evidence="3" id="KW-0804">Transcription</keyword>
<dbReference type="GO" id="GO:0003677">
    <property type="term" value="F:DNA binding"/>
    <property type="evidence" value="ECO:0007669"/>
    <property type="project" value="UniProtKB-KW"/>
</dbReference>
<dbReference type="InterPro" id="IPR001034">
    <property type="entry name" value="DeoR_HTH"/>
</dbReference>
<keyword evidence="6" id="KW-1185">Reference proteome</keyword>
<feature type="domain" description="HTH deoR-type" evidence="4">
    <location>
        <begin position="30"/>
        <end position="85"/>
    </location>
</feature>